<accession>A0ABS0KBP5</accession>
<dbReference type="Proteomes" id="UP000631791">
    <property type="component" value="Unassembled WGS sequence"/>
</dbReference>
<reference evidence="1 2" key="1">
    <citation type="submission" date="2020-11" db="EMBL/GenBank/DDBJ databases">
        <title>Sequencing the genomes of 1000 actinobacteria strains.</title>
        <authorList>
            <person name="Klenk H.-P."/>
        </authorList>
    </citation>
    <scope>NUCLEOTIDE SEQUENCE [LARGE SCALE GENOMIC DNA]</scope>
    <source>
        <strain evidence="1 2">DSM 101695</strain>
    </source>
</reference>
<comment type="caution">
    <text evidence="1">The sequence shown here is derived from an EMBL/GenBank/DDBJ whole genome shotgun (WGS) entry which is preliminary data.</text>
</comment>
<dbReference type="EMBL" id="JADOTY010000001">
    <property type="protein sequence ID" value="MBG6105910.1"/>
    <property type="molecule type" value="Genomic_DNA"/>
</dbReference>
<name>A0ABS0KBP5_9ACTN</name>
<dbReference type="Gene3D" id="3.40.30.120">
    <property type="match status" value="1"/>
</dbReference>
<evidence type="ECO:0000313" key="2">
    <source>
        <dbReference type="Proteomes" id="UP000631791"/>
    </source>
</evidence>
<protein>
    <submittedName>
        <fullName evidence="1">Uncharacterized protein</fullName>
    </submittedName>
</protein>
<proteinExistence type="predicted"/>
<sequence length="37" mass="3970">MLLLGLADRAEVRDAAAAWTGRVNTVTARTDRVDVDA</sequence>
<gene>
    <name evidence="1" type="ORF">IW249_006324</name>
</gene>
<evidence type="ECO:0000313" key="1">
    <source>
        <dbReference type="EMBL" id="MBG6105910.1"/>
    </source>
</evidence>
<organism evidence="1 2">
    <name type="scientific">Micromonospora vinacea</name>
    <dbReference type="NCBI Taxonomy" id="709878"/>
    <lineage>
        <taxon>Bacteria</taxon>
        <taxon>Bacillati</taxon>
        <taxon>Actinomycetota</taxon>
        <taxon>Actinomycetes</taxon>
        <taxon>Micromonosporales</taxon>
        <taxon>Micromonosporaceae</taxon>
        <taxon>Micromonospora</taxon>
    </lineage>
</organism>
<keyword evidence="2" id="KW-1185">Reference proteome</keyword>